<evidence type="ECO:0000256" key="5">
    <source>
        <dbReference type="ARBA" id="ARBA00022833"/>
    </source>
</evidence>
<name>A0AA85KLP2_TRIRE</name>
<dbReference type="SUPFAM" id="SSF55486">
    <property type="entry name" value="Metalloproteases ('zincins'), catalytic domain"/>
    <property type="match status" value="1"/>
</dbReference>
<dbReference type="InterPro" id="IPR001577">
    <property type="entry name" value="Peptidase_M8"/>
</dbReference>
<dbReference type="PANTHER" id="PTHR10942:SF0">
    <property type="entry name" value="LEISHMANOLYSIN-LIKE PEPTIDASE"/>
    <property type="match status" value="1"/>
</dbReference>
<feature type="chain" id="PRO_5041515346" description="Leishmanolysin-like peptidase" evidence="10">
    <location>
        <begin position="22"/>
        <end position="524"/>
    </location>
</feature>
<keyword evidence="5 9" id="KW-0862">Zinc</keyword>
<evidence type="ECO:0000256" key="6">
    <source>
        <dbReference type="ARBA" id="ARBA00023049"/>
    </source>
</evidence>
<evidence type="ECO:0000313" key="12">
    <source>
        <dbReference type="WBParaSite" id="TREG1_97440.1"/>
    </source>
</evidence>
<keyword evidence="3 9" id="KW-0479">Metal-binding</keyword>
<comment type="similarity">
    <text evidence="1 10">Belongs to the peptidase M8 family.</text>
</comment>
<feature type="binding site" evidence="9">
    <location>
        <position position="332"/>
    </location>
    <ligand>
        <name>Zn(2+)</name>
        <dbReference type="ChEBI" id="CHEBI:29105"/>
        <note>catalytic</note>
    </ligand>
</feature>
<evidence type="ECO:0000256" key="10">
    <source>
        <dbReference type="RuleBase" id="RU366077"/>
    </source>
</evidence>
<keyword evidence="11" id="KW-1185">Reference proteome</keyword>
<dbReference type="Pfam" id="PF01457">
    <property type="entry name" value="Peptidase_M8"/>
    <property type="match status" value="1"/>
</dbReference>
<dbReference type="FunFam" id="3.90.132.10:FF:000001">
    <property type="entry name" value="leishmanolysin-like peptidase isoform X2"/>
    <property type="match status" value="1"/>
</dbReference>
<dbReference type="WBParaSite" id="TREG1_97440.1">
    <property type="protein sequence ID" value="TREG1_97440.1"/>
    <property type="gene ID" value="TREG1_97440"/>
</dbReference>
<keyword evidence="10" id="KW-0732">Signal</keyword>
<dbReference type="PANTHER" id="PTHR10942">
    <property type="entry name" value="LEISHMANOLYSIN-LIKE PEPTIDASE"/>
    <property type="match status" value="1"/>
</dbReference>
<dbReference type="Gene3D" id="3.10.170.20">
    <property type="match status" value="1"/>
</dbReference>
<protein>
    <recommendedName>
        <fullName evidence="7 10">Leishmanolysin-like peptidase</fullName>
        <ecNumber evidence="10">3.4.24.-</ecNumber>
    </recommendedName>
</protein>
<organism evidence="11 12">
    <name type="scientific">Trichobilharzia regenti</name>
    <name type="common">Nasal bird schistosome</name>
    <dbReference type="NCBI Taxonomy" id="157069"/>
    <lineage>
        <taxon>Eukaryota</taxon>
        <taxon>Metazoa</taxon>
        <taxon>Spiralia</taxon>
        <taxon>Lophotrochozoa</taxon>
        <taxon>Platyhelminthes</taxon>
        <taxon>Trematoda</taxon>
        <taxon>Digenea</taxon>
        <taxon>Strigeidida</taxon>
        <taxon>Schistosomatoidea</taxon>
        <taxon>Schistosomatidae</taxon>
        <taxon>Trichobilharzia</taxon>
    </lineage>
</organism>
<dbReference type="GO" id="GO:0005737">
    <property type="term" value="C:cytoplasm"/>
    <property type="evidence" value="ECO:0007669"/>
    <property type="project" value="TreeGrafter"/>
</dbReference>
<evidence type="ECO:0000256" key="7">
    <source>
        <dbReference type="ARBA" id="ARBA00039717"/>
    </source>
</evidence>
<feature type="binding site" evidence="9">
    <location>
        <position position="230"/>
    </location>
    <ligand>
        <name>Zn(2+)</name>
        <dbReference type="ChEBI" id="CHEBI:29105"/>
        <note>catalytic</note>
    </ligand>
</feature>
<dbReference type="GO" id="GO:0006508">
    <property type="term" value="P:proteolysis"/>
    <property type="evidence" value="ECO:0007669"/>
    <property type="project" value="UniProtKB-KW"/>
</dbReference>
<accession>A0AA85KLP2</accession>
<dbReference type="Proteomes" id="UP000050795">
    <property type="component" value="Unassembled WGS sequence"/>
</dbReference>
<sequence>MYTIFLSFSLISLYFFQGYESACGPPPHYEMKYAVRDESYPVDKRSNSAALKITVIYTKNFEQLKNSSAIKTKIVQRAINFWQKTLTVKNTTTGKIHFQRYCEGGRYNQLANGTIFCWQSPCSSSEKCGGINVPSQYLSDCLKMDNRNKLTTVYQKGSGLKAEGYLLFVDSQNTGSCINPSTNAYASSCQMDPETDRPVAGFVNFCPSKTVLEYPQSRSLYDTARHEIAHALGFARKNFAFMRAPDGSPRTQRDPLTKIPTIRDQYGVYQPSNTTVREITRRWVSAAGTYTKTFPALVTETIIREAKSHFQCQSVDGVDLENEGSSGSFGSHFEGRVYSNELMAAASEVEAFASKLTLAFFADSGWYTVNFNLADKWNYAKGYGCGFVSSSCYKFASDKKKRGESIKPYCDKPDIVTCKDLYSYGLCDVIQFPLTLPPADQFFGPEAGANYARLGGNDPFKDKCPTLGFLSSLGKLNVTSYCRHAENNAKIVKEYNTFCSHLEKHFVCSILELGNIKKDILYGH</sequence>
<reference evidence="11" key="1">
    <citation type="submission" date="2022-06" db="EMBL/GenBank/DDBJ databases">
        <authorList>
            <person name="Berger JAMES D."/>
            <person name="Berger JAMES D."/>
        </authorList>
    </citation>
    <scope>NUCLEOTIDE SEQUENCE [LARGE SCALE GENOMIC DNA]</scope>
</reference>
<evidence type="ECO:0000256" key="9">
    <source>
        <dbReference type="PIRSR" id="PIRSR601577-2"/>
    </source>
</evidence>
<dbReference type="GO" id="GO:0016020">
    <property type="term" value="C:membrane"/>
    <property type="evidence" value="ECO:0007669"/>
    <property type="project" value="InterPro"/>
</dbReference>
<dbReference type="EC" id="3.4.24.-" evidence="10"/>
<keyword evidence="4 10" id="KW-0378">Hydrolase</keyword>
<evidence type="ECO:0000256" key="3">
    <source>
        <dbReference type="ARBA" id="ARBA00022723"/>
    </source>
</evidence>
<dbReference type="GO" id="GO:0007155">
    <property type="term" value="P:cell adhesion"/>
    <property type="evidence" value="ECO:0007669"/>
    <property type="project" value="InterPro"/>
</dbReference>
<dbReference type="GO" id="GO:0004222">
    <property type="term" value="F:metalloendopeptidase activity"/>
    <property type="evidence" value="ECO:0007669"/>
    <property type="project" value="UniProtKB-UniRule"/>
</dbReference>
<evidence type="ECO:0000313" key="11">
    <source>
        <dbReference type="Proteomes" id="UP000050795"/>
    </source>
</evidence>
<proteinExistence type="inferred from homology"/>
<feature type="active site" evidence="8">
    <location>
        <position position="227"/>
    </location>
</feature>
<reference evidence="12" key="2">
    <citation type="submission" date="2023-11" db="UniProtKB">
        <authorList>
            <consortium name="WormBaseParasite"/>
        </authorList>
    </citation>
    <scope>IDENTIFICATION</scope>
</reference>
<dbReference type="AlphaFoldDB" id="A0AA85KLP2"/>
<evidence type="ECO:0000256" key="4">
    <source>
        <dbReference type="ARBA" id="ARBA00022801"/>
    </source>
</evidence>
<feature type="signal peptide" evidence="10">
    <location>
        <begin position="1"/>
        <end position="21"/>
    </location>
</feature>
<feature type="binding site" evidence="9">
    <location>
        <position position="226"/>
    </location>
    <ligand>
        <name>Zn(2+)</name>
        <dbReference type="ChEBI" id="CHEBI:29105"/>
        <note>catalytic</note>
    </ligand>
</feature>
<evidence type="ECO:0000256" key="1">
    <source>
        <dbReference type="ARBA" id="ARBA00005860"/>
    </source>
</evidence>
<evidence type="ECO:0000256" key="2">
    <source>
        <dbReference type="ARBA" id="ARBA00022670"/>
    </source>
</evidence>
<dbReference type="GO" id="GO:0046872">
    <property type="term" value="F:metal ion binding"/>
    <property type="evidence" value="ECO:0007669"/>
    <property type="project" value="UniProtKB-KW"/>
</dbReference>
<evidence type="ECO:0000256" key="8">
    <source>
        <dbReference type="PIRSR" id="PIRSR601577-1"/>
    </source>
</evidence>
<keyword evidence="2 10" id="KW-0645">Protease</keyword>
<comment type="cofactor">
    <cofactor evidence="9 10">
        <name>Zn(2+)</name>
        <dbReference type="ChEBI" id="CHEBI:29105"/>
    </cofactor>
    <text evidence="9 10">Binds 1 zinc ion per subunit.</text>
</comment>
<dbReference type="Gene3D" id="3.90.132.10">
    <property type="entry name" value="Leishmanolysin , domain 2"/>
    <property type="match status" value="1"/>
</dbReference>
<keyword evidence="6 9" id="KW-0482">Metalloprotease</keyword>